<dbReference type="GeneID" id="64860104"/>
<dbReference type="InterPro" id="IPR016181">
    <property type="entry name" value="Acyl_CoA_acyltransferase"/>
</dbReference>
<dbReference type="FunFam" id="3.40.630.30:FF:000047">
    <property type="entry name" value="Acetyltransferase, GNAT family"/>
    <property type="match status" value="1"/>
</dbReference>
<reference evidence="2 3" key="1">
    <citation type="submission" date="2020-05" db="EMBL/GenBank/DDBJ databases">
        <authorList>
            <person name="Casaregola S."/>
            <person name="Devillers H."/>
            <person name="Grondin C."/>
        </authorList>
    </citation>
    <scope>NUCLEOTIDE SEQUENCE [LARGE SCALE GENOMIC DNA]</scope>
    <source>
        <strain evidence="2 3">CLIB 1767</strain>
    </source>
</reference>
<dbReference type="PANTHER" id="PTHR43441">
    <property type="entry name" value="RIBOSOMAL-PROTEIN-SERINE ACETYLTRANSFERASE"/>
    <property type="match status" value="1"/>
</dbReference>
<dbReference type="RefSeq" id="XP_041408840.1">
    <property type="nucleotide sequence ID" value="XM_041552906.1"/>
</dbReference>
<proteinExistence type="predicted"/>
<evidence type="ECO:0000313" key="3">
    <source>
        <dbReference type="Proteomes" id="UP000644660"/>
    </source>
</evidence>
<dbReference type="GO" id="GO:1990189">
    <property type="term" value="F:protein N-terminal-serine acetyltransferase activity"/>
    <property type="evidence" value="ECO:0007669"/>
    <property type="project" value="TreeGrafter"/>
</dbReference>
<accession>A0A8H2VKE9</accession>
<dbReference type="InterPro" id="IPR051908">
    <property type="entry name" value="Ribosomal_N-acetyltransferase"/>
</dbReference>
<organism evidence="2 3">
    <name type="scientific">Maudiozyma barnettii</name>
    <dbReference type="NCBI Taxonomy" id="61262"/>
    <lineage>
        <taxon>Eukaryota</taxon>
        <taxon>Fungi</taxon>
        <taxon>Dikarya</taxon>
        <taxon>Ascomycota</taxon>
        <taxon>Saccharomycotina</taxon>
        <taxon>Saccharomycetes</taxon>
        <taxon>Saccharomycetales</taxon>
        <taxon>Saccharomycetaceae</taxon>
        <taxon>Maudiozyma</taxon>
    </lineage>
</organism>
<comment type="caution">
    <text evidence="2">The sequence shown here is derived from an EMBL/GenBank/DDBJ whole genome shotgun (WGS) entry which is preliminary data.</text>
</comment>
<dbReference type="PANTHER" id="PTHR43441:SF2">
    <property type="entry name" value="FAMILY ACETYLTRANSFERASE, PUTATIVE (AFU_ORTHOLOGUE AFUA_7G00850)-RELATED"/>
    <property type="match status" value="1"/>
</dbReference>
<dbReference type="EMBL" id="CAEFZW010000013">
    <property type="protein sequence ID" value="CAB4256996.1"/>
    <property type="molecule type" value="Genomic_DNA"/>
</dbReference>
<feature type="domain" description="N-acetyltransferase" evidence="1">
    <location>
        <begin position="41"/>
        <end position="174"/>
    </location>
</feature>
<dbReference type="InterPro" id="IPR000182">
    <property type="entry name" value="GNAT_dom"/>
</dbReference>
<evidence type="ECO:0000259" key="1">
    <source>
        <dbReference type="Pfam" id="PF13302"/>
    </source>
</evidence>
<evidence type="ECO:0000313" key="2">
    <source>
        <dbReference type="EMBL" id="CAB4256996.1"/>
    </source>
</evidence>
<keyword evidence="3" id="KW-1185">Reference proteome</keyword>
<name>A0A8H2VKE9_9SACH</name>
<gene>
    <name evidence="2" type="ORF">KABA2_13S00682</name>
</gene>
<dbReference type="AlphaFoldDB" id="A0A8H2VKE9"/>
<sequence length="237" mass="27497">MPVNEFNQVVAEPIPKWEPRPNPGNVTIKGKFCTIVPLDLEKHSPELFEAYQLEKDDSMWTFLAFGPYKNVDEFKESFDHRIKTTGETHFAIIDNKINKPVGQYCLRRCDAANGVVEVGCVIYSPLLKRSRTATEAHYLLAKYVFETLQYRRYEWQCNSLNKASHNAAVRMGFQFEGVHRQICVVKGRNRDTNWLSMLDHEWDLCKRAFQAWLDDSNFDADGTQLQRLQDIRASLST</sequence>
<protein>
    <recommendedName>
        <fullName evidence="1">N-acetyltransferase domain-containing protein</fullName>
    </recommendedName>
</protein>
<dbReference type="Pfam" id="PF13302">
    <property type="entry name" value="Acetyltransf_3"/>
    <property type="match status" value="1"/>
</dbReference>
<dbReference type="Gene3D" id="3.40.630.30">
    <property type="match status" value="1"/>
</dbReference>
<dbReference type="GO" id="GO:0008999">
    <property type="term" value="F:protein-N-terminal-alanine acetyltransferase activity"/>
    <property type="evidence" value="ECO:0007669"/>
    <property type="project" value="TreeGrafter"/>
</dbReference>
<dbReference type="Proteomes" id="UP000644660">
    <property type="component" value="Unassembled WGS sequence"/>
</dbReference>
<dbReference type="SUPFAM" id="SSF55729">
    <property type="entry name" value="Acyl-CoA N-acyltransferases (Nat)"/>
    <property type="match status" value="1"/>
</dbReference>